<dbReference type="Proteomes" id="UP000032141">
    <property type="component" value="Chromosome C7"/>
</dbReference>
<dbReference type="eggNOG" id="ENOG502QQ84">
    <property type="taxonomic scope" value="Eukaryota"/>
</dbReference>
<dbReference type="EnsemblPlants" id="Bo7g048710.1">
    <property type="protein sequence ID" value="Bo7g048710.1"/>
    <property type="gene ID" value="Bo7g048710"/>
</dbReference>
<evidence type="ECO:0000313" key="2">
    <source>
        <dbReference type="EnsemblPlants" id="Bo7g048710.1"/>
    </source>
</evidence>
<dbReference type="InterPro" id="IPR006873">
    <property type="entry name" value="DUF620"/>
</dbReference>
<protein>
    <submittedName>
        <fullName evidence="2">Uncharacterized protein</fullName>
    </submittedName>
</protein>
<evidence type="ECO:0000256" key="1">
    <source>
        <dbReference type="SAM" id="MobiDB-lite"/>
    </source>
</evidence>
<dbReference type="OMA" id="EETWEIG"/>
<accession>A0A0D3D6E5</accession>
<dbReference type="PANTHER" id="PTHR31300:SF31">
    <property type="entry name" value="PUTATIVE (DUF620)-RELATED"/>
    <property type="match status" value="1"/>
</dbReference>
<feature type="compositionally biased region" description="Basic residues" evidence="1">
    <location>
        <begin position="11"/>
        <end position="20"/>
    </location>
</feature>
<sequence length="354" mass="39014">MDKKHGLFSKSHSHRSRSKSPVRGVSPIIIRRRKGRYVSQTDRHVSEMLPTVIEGPDPDGEDSGSSVDYSSSRWLRRLFPRLLLGVLGAPLGPLHVSALDLPPHLSIKNTPMETSSAQYTAASGGYKLHSSVQNGYVMGRIRTAASEFETGSKSKNNSSKAVESGGFVLWHVRLDPRTTANIFASARCIGEKKMDGEDCFILKLCADPATLRARSEGASETIRHTLFGYFSQKTGLLVHLEDSQLTRIQNIGGEAVYWETTINSYLEDYKPVEGIVIAHSGRSVATLLRFGDVSSGYNTKTTMQEAWVIDEIAFNVPGLSMDCFIPPSELRFDSHVEDLSQGPKIKTLQQGSDR</sequence>
<feature type="region of interest" description="Disordered" evidence="1">
    <location>
        <begin position="1"/>
        <end position="24"/>
    </location>
</feature>
<dbReference type="Pfam" id="PF04788">
    <property type="entry name" value="DUF620"/>
    <property type="match status" value="1"/>
</dbReference>
<evidence type="ECO:0000313" key="3">
    <source>
        <dbReference type="Proteomes" id="UP000032141"/>
    </source>
</evidence>
<reference evidence="2" key="2">
    <citation type="submission" date="2015-03" db="UniProtKB">
        <authorList>
            <consortium name="EnsemblPlants"/>
        </authorList>
    </citation>
    <scope>IDENTIFICATION</scope>
</reference>
<keyword evidence="3" id="KW-1185">Reference proteome</keyword>
<dbReference type="PANTHER" id="PTHR31300">
    <property type="entry name" value="LIPASE"/>
    <property type="match status" value="1"/>
</dbReference>
<dbReference type="STRING" id="109376.A0A0D3D6E5"/>
<proteinExistence type="predicted"/>
<dbReference type="AlphaFoldDB" id="A0A0D3D6E5"/>
<reference evidence="2 3" key="1">
    <citation type="journal article" date="2014" name="Genome Biol.">
        <title>Transcriptome and methylome profiling reveals relics of genome dominance in the mesopolyploid Brassica oleracea.</title>
        <authorList>
            <person name="Parkin I.A."/>
            <person name="Koh C."/>
            <person name="Tang H."/>
            <person name="Robinson S.J."/>
            <person name="Kagale S."/>
            <person name="Clarke W.E."/>
            <person name="Town C.D."/>
            <person name="Nixon J."/>
            <person name="Krishnakumar V."/>
            <person name="Bidwell S.L."/>
            <person name="Denoeud F."/>
            <person name="Belcram H."/>
            <person name="Links M.G."/>
            <person name="Just J."/>
            <person name="Clarke C."/>
            <person name="Bender T."/>
            <person name="Huebert T."/>
            <person name="Mason A.S."/>
            <person name="Pires J.C."/>
            <person name="Barker G."/>
            <person name="Moore J."/>
            <person name="Walley P.G."/>
            <person name="Manoli S."/>
            <person name="Batley J."/>
            <person name="Edwards D."/>
            <person name="Nelson M.N."/>
            <person name="Wang X."/>
            <person name="Paterson A.H."/>
            <person name="King G."/>
            <person name="Bancroft I."/>
            <person name="Chalhoub B."/>
            <person name="Sharpe A.G."/>
        </authorList>
    </citation>
    <scope>NUCLEOTIDE SEQUENCE</scope>
    <source>
        <strain evidence="2 3">cv. TO1000</strain>
    </source>
</reference>
<name>A0A0D3D6E5_BRAOL</name>
<dbReference type="HOGENOM" id="CLU_033378_2_0_1"/>
<organism evidence="2 3">
    <name type="scientific">Brassica oleracea var. oleracea</name>
    <dbReference type="NCBI Taxonomy" id="109376"/>
    <lineage>
        <taxon>Eukaryota</taxon>
        <taxon>Viridiplantae</taxon>
        <taxon>Streptophyta</taxon>
        <taxon>Embryophyta</taxon>
        <taxon>Tracheophyta</taxon>
        <taxon>Spermatophyta</taxon>
        <taxon>Magnoliopsida</taxon>
        <taxon>eudicotyledons</taxon>
        <taxon>Gunneridae</taxon>
        <taxon>Pentapetalae</taxon>
        <taxon>rosids</taxon>
        <taxon>malvids</taxon>
        <taxon>Brassicales</taxon>
        <taxon>Brassicaceae</taxon>
        <taxon>Brassiceae</taxon>
        <taxon>Brassica</taxon>
    </lineage>
</organism>
<dbReference type="Gramene" id="Bo7g048710.1">
    <property type="protein sequence ID" value="Bo7g048710.1"/>
    <property type="gene ID" value="Bo7g048710"/>
</dbReference>